<gene>
    <name evidence="3" type="ORF">NP233_g9756</name>
</gene>
<comment type="caution">
    <text evidence="3">The sequence shown here is derived from an EMBL/GenBank/DDBJ whole genome shotgun (WGS) entry which is preliminary data.</text>
</comment>
<dbReference type="Gene3D" id="3.40.50.300">
    <property type="entry name" value="P-loop containing nucleotide triphosphate hydrolases"/>
    <property type="match status" value="1"/>
</dbReference>
<evidence type="ECO:0000259" key="2">
    <source>
        <dbReference type="Pfam" id="PF24883"/>
    </source>
</evidence>
<dbReference type="Proteomes" id="UP001213000">
    <property type="component" value="Unassembled WGS sequence"/>
</dbReference>
<reference evidence="3" key="1">
    <citation type="submission" date="2022-07" db="EMBL/GenBank/DDBJ databases">
        <title>Genome Sequence of Leucocoprinus birnbaumii.</title>
        <authorList>
            <person name="Buettner E."/>
        </authorList>
    </citation>
    <scope>NUCLEOTIDE SEQUENCE</scope>
    <source>
        <strain evidence="3">VT141</strain>
    </source>
</reference>
<dbReference type="PANTHER" id="PTHR10039:SF14">
    <property type="entry name" value="NACHT DOMAIN-CONTAINING PROTEIN"/>
    <property type="match status" value="1"/>
</dbReference>
<evidence type="ECO:0000313" key="3">
    <source>
        <dbReference type="EMBL" id="KAJ3562148.1"/>
    </source>
</evidence>
<organism evidence="3 4">
    <name type="scientific">Leucocoprinus birnbaumii</name>
    <dbReference type="NCBI Taxonomy" id="56174"/>
    <lineage>
        <taxon>Eukaryota</taxon>
        <taxon>Fungi</taxon>
        <taxon>Dikarya</taxon>
        <taxon>Basidiomycota</taxon>
        <taxon>Agaricomycotina</taxon>
        <taxon>Agaricomycetes</taxon>
        <taxon>Agaricomycetidae</taxon>
        <taxon>Agaricales</taxon>
        <taxon>Agaricineae</taxon>
        <taxon>Agaricaceae</taxon>
        <taxon>Leucocoprinus</taxon>
    </lineage>
</organism>
<sequence length="661" mass="75186">MFDGAHDMAFYHPTFVVNNTNHMPGKQGLDKLLAYSMRGAFHDSSDRWPPPSCHYNSRQELRKTITDWAIGHEAGQKPLLWIHGPFGVGKSAVAQNSAEALAALMKLAASLFFSRPNRRNDPNRIFTSIAYQLVLQCPPLGDVLDRVIMHNPTILTAALPHQFQELIVIPLLQVTQAAKLDGWTIILDGFDEIDGIEAQYDIINIIVTSIRDRTTPFRWFILSRPEAHIQRAMAATDVAPLLHTLDLPLSPENDHEILTFLMKELQEIGEKHKLPQSWCTEVEFAILVKLAGGLWIYVSTITRFIGDAKSFGPQSQLHLVLSLAQKQTRPLATNPLAAMDLFYNLIVEQIPSHVLPTALKILLLQHMIMNKFDGNKRGLRIFVVANILRLRIEVFSAACSFLPSVLFIVNDQGHPSHIQFYHASFMEYAQNPQRSGKFCIWGDCLEDLRLEVIERVSSVHSCSSGGLLKVNFTWRPSVLDDEPKSWSSSALFYYAMISVMFGLCQRRARAITPSTAAALQNVAFSYIPRFARGSGYPNMVVEYDSLRDNLPPDFCDKIVRKSTNPLHLRDKPAHLDKVHTFILGTAPNGLLCWSRDNDFTEDTINISFDDREYLLYETETSMTPDEKKNVKSKRAWIRRRQCRWLPKWLRAIIFRSQKGHR</sequence>
<dbReference type="SUPFAM" id="SSF52540">
    <property type="entry name" value="P-loop containing nucleoside triphosphate hydrolases"/>
    <property type="match status" value="1"/>
</dbReference>
<dbReference type="PANTHER" id="PTHR10039">
    <property type="entry name" value="AMELOGENIN"/>
    <property type="match status" value="1"/>
</dbReference>
<feature type="domain" description="Nephrocystin 3-like N-terminal" evidence="2">
    <location>
        <begin position="64"/>
        <end position="224"/>
    </location>
</feature>
<protein>
    <recommendedName>
        <fullName evidence="2">Nephrocystin 3-like N-terminal domain-containing protein</fullName>
    </recommendedName>
</protein>
<proteinExistence type="predicted"/>
<dbReference type="AlphaFoldDB" id="A0AAD5VJT8"/>
<accession>A0AAD5VJT8</accession>
<evidence type="ECO:0000256" key="1">
    <source>
        <dbReference type="ARBA" id="ARBA00022737"/>
    </source>
</evidence>
<keyword evidence="4" id="KW-1185">Reference proteome</keyword>
<dbReference type="InterPro" id="IPR027417">
    <property type="entry name" value="P-loop_NTPase"/>
</dbReference>
<keyword evidence="1" id="KW-0677">Repeat</keyword>
<dbReference type="EMBL" id="JANIEX010000906">
    <property type="protein sequence ID" value="KAJ3562148.1"/>
    <property type="molecule type" value="Genomic_DNA"/>
</dbReference>
<name>A0AAD5VJT8_9AGAR</name>
<dbReference type="InterPro" id="IPR056884">
    <property type="entry name" value="NPHP3-like_N"/>
</dbReference>
<evidence type="ECO:0000313" key="4">
    <source>
        <dbReference type="Proteomes" id="UP001213000"/>
    </source>
</evidence>
<dbReference type="Pfam" id="PF24883">
    <property type="entry name" value="NPHP3_N"/>
    <property type="match status" value="1"/>
</dbReference>